<feature type="compositionally biased region" description="Polar residues" evidence="1">
    <location>
        <begin position="95"/>
        <end position="109"/>
    </location>
</feature>
<evidence type="ECO:0000313" key="2">
    <source>
        <dbReference type="EMBL" id="KAJ8430104.1"/>
    </source>
</evidence>
<name>A0A9Q1JSB9_9CARY</name>
<dbReference type="Proteomes" id="UP001153076">
    <property type="component" value="Unassembled WGS sequence"/>
</dbReference>
<reference evidence="2" key="1">
    <citation type="submission" date="2022-04" db="EMBL/GenBank/DDBJ databases">
        <title>Carnegiea gigantea Genome sequencing and assembly v2.</title>
        <authorList>
            <person name="Copetti D."/>
            <person name="Sanderson M.J."/>
            <person name="Burquez A."/>
            <person name="Wojciechowski M.F."/>
        </authorList>
    </citation>
    <scope>NUCLEOTIDE SEQUENCE</scope>
    <source>
        <strain evidence="2">SGP5-SGP5p</strain>
        <tissue evidence="2">Aerial part</tissue>
    </source>
</reference>
<keyword evidence="3" id="KW-1185">Reference proteome</keyword>
<proteinExistence type="predicted"/>
<organism evidence="2 3">
    <name type="scientific">Carnegiea gigantea</name>
    <dbReference type="NCBI Taxonomy" id="171969"/>
    <lineage>
        <taxon>Eukaryota</taxon>
        <taxon>Viridiplantae</taxon>
        <taxon>Streptophyta</taxon>
        <taxon>Embryophyta</taxon>
        <taxon>Tracheophyta</taxon>
        <taxon>Spermatophyta</taxon>
        <taxon>Magnoliopsida</taxon>
        <taxon>eudicotyledons</taxon>
        <taxon>Gunneridae</taxon>
        <taxon>Pentapetalae</taxon>
        <taxon>Caryophyllales</taxon>
        <taxon>Cactineae</taxon>
        <taxon>Cactaceae</taxon>
        <taxon>Cactoideae</taxon>
        <taxon>Echinocereeae</taxon>
        <taxon>Carnegiea</taxon>
    </lineage>
</organism>
<feature type="compositionally biased region" description="Basic and acidic residues" evidence="1">
    <location>
        <begin position="60"/>
        <end position="86"/>
    </location>
</feature>
<comment type="caution">
    <text evidence="2">The sequence shown here is derived from an EMBL/GenBank/DDBJ whole genome shotgun (WGS) entry which is preliminary data.</text>
</comment>
<sequence length="185" mass="20831">MDGLKNFMSTMANTIMQQVSEQVKKAMEAVSSAKPLPRFDYVPTMGYEPSHRHGLMASHRHSDGVREGARPDRNGRSQGENRDRSGGADTLHSLCPSQERSTKSTTASTPEHPMLKRPPSMTSAPKPHNAQKYCEFHEQNGHMTAKCRELRKALREMADNGQIDRFLKRGSRFLRKECEPAWPGP</sequence>
<dbReference type="OrthoDB" id="1752268at2759"/>
<gene>
    <name evidence="2" type="ORF">Cgig2_007168</name>
</gene>
<accession>A0A9Q1JSB9</accession>
<feature type="region of interest" description="Disordered" evidence="1">
    <location>
        <begin position="50"/>
        <end position="129"/>
    </location>
</feature>
<evidence type="ECO:0000256" key="1">
    <source>
        <dbReference type="SAM" id="MobiDB-lite"/>
    </source>
</evidence>
<evidence type="ECO:0000313" key="3">
    <source>
        <dbReference type="Proteomes" id="UP001153076"/>
    </source>
</evidence>
<dbReference type="EMBL" id="JAKOGI010000823">
    <property type="protein sequence ID" value="KAJ8430104.1"/>
    <property type="molecule type" value="Genomic_DNA"/>
</dbReference>
<dbReference type="AlphaFoldDB" id="A0A9Q1JSB9"/>
<protein>
    <submittedName>
        <fullName evidence="2">Uncharacterized protein</fullName>
    </submittedName>
</protein>